<gene>
    <name evidence="3" type="ORF">PQG45_03165</name>
</gene>
<organism evidence="3 4">
    <name type="scientific">Aquirufa regiilacus</name>
    <dbReference type="NCBI Taxonomy" id="3024868"/>
    <lineage>
        <taxon>Bacteria</taxon>
        <taxon>Pseudomonadati</taxon>
        <taxon>Bacteroidota</taxon>
        <taxon>Cytophagia</taxon>
        <taxon>Cytophagales</taxon>
        <taxon>Flectobacillaceae</taxon>
        <taxon>Aquirufa</taxon>
    </lineage>
</organism>
<dbReference type="EMBL" id="JAVNWW010000001">
    <property type="protein sequence ID" value="MDU0808032.1"/>
    <property type="molecule type" value="Genomic_DNA"/>
</dbReference>
<dbReference type="SUPFAM" id="SSF54427">
    <property type="entry name" value="NTF2-like"/>
    <property type="match status" value="1"/>
</dbReference>
<accession>A0ABU3TQT3</accession>
<comment type="caution">
    <text evidence="3">The sequence shown here is derived from an EMBL/GenBank/DDBJ whole genome shotgun (WGS) entry which is preliminary data.</text>
</comment>
<proteinExistence type="predicted"/>
<dbReference type="InterPro" id="IPR037401">
    <property type="entry name" value="SnoaL-like"/>
</dbReference>
<name>A0ABU3TQT3_9BACT</name>
<dbReference type="Pfam" id="PF13577">
    <property type="entry name" value="SnoaL_4"/>
    <property type="match status" value="1"/>
</dbReference>
<dbReference type="Proteomes" id="UP001249959">
    <property type="component" value="Unassembled WGS sequence"/>
</dbReference>
<dbReference type="Gene3D" id="3.10.450.50">
    <property type="match status" value="1"/>
</dbReference>
<keyword evidence="1" id="KW-0732">Signal</keyword>
<keyword evidence="4" id="KW-1185">Reference proteome</keyword>
<evidence type="ECO:0000256" key="1">
    <source>
        <dbReference type="SAM" id="SignalP"/>
    </source>
</evidence>
<feature type="signal peptide" evidence="1">
    <location>
        <begin position="1"/>
        <end position="18"/>
    </location>
</feature>
<feature type="chain" id="PRO_5046354017" evidence="1">
    <location>
        <begin position="19"/>
        <end position="146"/>
    </location>
</feature>
<dbReference type="RefSeq" id="WP_315576361.1">
    <property type="nucleotide sequence ID" value="NZ_JARDXH010000004.1"/>
</dbReference>
<sequence>MHKVLFITLLFFGSTAIAQQTHEKQAVQQVIRNMFIAMQTGDTALFRSCFAPKVIFQTIVTKENQTQVKSEDFEAFLKSLTKYPKGALDERIKFKGVHQDGTLASVWTPYQFYYQGKFSHGGVNSFQLVKIGDDWKIQYLIDTRKK</sequence>
<protein>
    <submittedName>
        <fullName evidence="3">Nuclear transport factor 2 family protein</fullName>
    </submittedName>
</protein>
<evidence type="ECO:0000259" key="2">
    <source>
        <dbReference type="Pfam" id="PF13577"/>
    </source>
</evidence>
<dbReference type="InterPro" id="IPR032710">
    <property type="entry name" value="NTF2-like_dom_sf"/>
</dbReference>
<evidence type="ECO:0000313" key="4">
    <source>
        <dbReference type="Proteomes" id="UP001249959"/>
    </source>
</evidence>
<feature type="domain" description="SnoaL-like" evidence="2">
    <location>
        <begin position="21"/>
        <end position="139"/>
    </location>
</feature>
<evidence type="ECO:0000313" key="3">
    <source>
        <dbReference type="EMBL" id="MDU0808032.1"/>
    </source>
</evidence>
<reference evidence="3 4" key="1">
    <citation type="submission" date="2023-09" db="EMBL/GenBank/DDBJ databases">
        <title>Aquirufa genomes.</title>
        <authorList>
            <person name="Pitt A."/>
        </authorList>
    </citation>
    <scope>NUCLEOTIDE SEQUENCE [LARGE SCALE GENOMIC DNA]</scope>
    <source>
        <strain evidence="3 4">LEOWEIH-7C</strain>
    </source>
</reference>